<dbReference type="AlphaFoldDB" id="A0A655FY21"/>
<name>A0A655FY21_MYCTX</name>
<evidence type="ECO:0000313" key="2">
    <source>
        <dbReference type="Proteomes" id="UP000039217"/>
    </source>
</evidence>
<accession>A0A655FY21</accession>
<dbReference type="Proteomes" id="UP000039217">
    <property type="component" value="Unassembled WGS sequence"/>
</dbReference>
<organism evidence="1 2">
    <name type="scientific">Mycobacterium tuberculosis</name>
    <dbReference type="NCBI Taxonomy" id="1773"/>
    <lineage>
        <taxon>Bacteria</taxon>
        <taxon>Bacillati</taxon>
        <taxon>Actinomycetota</taxon>
        <taxon>Actinomycetes</taxon>
        <taxon>Mycobacteriales</taxon>
        <taxon>Mycobacteriaceae</taxon>
        <taxon>Mycobacterium</taxon>
        <taxon>Mycobacterium tuberculosis complex</taxon>
    </lineage>
</organism>
<reference evidence="1 2" key="1">
    <citation type="submission" date="2015-03" db="EMBL/GenBank/DDBJ databases">
        <authorList>
            <consortium name="Pathogen Informatics"/>
        </authorList>
    </citation>
    <scope>NUCLEOTIDE SEQUENCE [LARGE SCALE GENOMIC DNA]</scope>
    <source>
        <strain evidence="1 2">D00501624</strain>
    </source>
</reference>
<sequence length="40" mass="4495">MKTRGLLLNEVTLSTSVATLRLNVYVVVPFHALFTDMGTW</sequence>
<gene>
    <name evidence="1" type="ORF">ERS007661_03880</name>
</gene>
<evidence type="ECO:0000313" key="1">
    <source>
        <dbReference type="EMBL" id="CNW36134.1"/>
    </source>
</evidence>
<proteinExistence type="predicted"/>
<dbReference type="EMBL" id="CQQC01001937">
    <property type="protein sequence ID" value="CNW36134.1"/>
    <property type="molecule type" value="Genomic_DNA"/>
</dbReference>
<protein>
    <submittedName>
        <fullName evidence="1">Uncharacterized protein</fullName>
    </submittedName>
</protein>